<dbReference type="Proteomes" id="UP000233469">
    <property type="component" value="Unassembled WGS sequence"/>
</dbReference>
<protein>
    <submittedName>
        <fullName evidence="2">Uncharacterized protein</fullName>
    </submittedName>
</protein>
<evidence type="ECO:0000256" key="1">
    <source>
        <dbReference type="SAM" id="MobiDB-lite"/>
    </source>
</evidence>
<organism evidence="2 3">
    <name type="scientific">Rhizophagus irregularis</name>
    <dbReference type="NCBI Taxonomy" id="588596"/>
    <lineage>
        <taxon>Eukaryota</taxon>
        <taxon>Fungi</taxon>
        <taxon>Fungi incertae sedis</taxon>
        <taxon>Mucoromycota</taxon>
        <taxon>Glomeromycotina</taxon>
        <taxon>Glomeromycetes</taxon>
        <taxon>Glomerales</taxon>
        <taxon>Glomeraceae</taxon>
        <taxon>Rhizophagus</taxon>
    </lineage>
</organism>
<reference evidence="2 3" key="2">
    <citation type="submission" date="2017-10" db="EMBL/GenBank/DDBJ databases">
        <title>Extensive intraspecific genome diversity in a model arbuscular mycorrhizal fungus.</title>
        <authorList>
            <person name="Chen E.C.H."/>
            <person name="Morin E."/>
            <person name="Baudet D."/>
            <person name="Noel J."/>
            <person name="Ndikumana S."/>
            <person name="Charron P."/>
            <person name="St-Onge C."/>
            <person name="Giorgi J."/>
            <person name="Grigoriev I.V."/>
            <person name="Roux C."/>
            <person name="Martin F.M."/>
            <person name="Corradi N."/>
        </authorList>
    </citation>
    <scope>NUCLEOTIDE SEQUENCE [LARGE SCALE GENOMIC DNA]</scope>
    <source>
        <strain evidence="2 3">C2</strain>
    </source>
</reference>
<dbReference type="AlphaFoldDB" id="A0A2N1NE92"/>
<dbReference type="EMBL" id="LLXL01000452">
    <property type="protein sequence ID" value="PKK72222.1"/>
    <property type="molecule type" value="Genomic_DNA"/>
</dbReference>
<feature type="region of interest" description="Disordered" evidence="1">
    <location>
        <begin position="1"/>
        <end position="21"/>
    </location>
</feature>
<evidence type="ECO:0000313" key="2">
    <source>
        <dbReference type="EMBL" id="PKK72222.1"/>
    </source>
</evidence>
<sequence>MNEAIGLQNGGVGTNDQENDGVGKDLKKGSFVFLRNLPEELRDVYDDLAPEADIYFNSIKSNKEKTNYLKAILATKKKTTVPLTIVAIICIIALEQIEAIAFNATIGIFVFFSQCKVWATDSYGNIVMDTGWLNCEDGDPSVTFHSRDIKANPYWLHAKVMGSKRKPKHRGPFSLDTCFKLTGNVFKWSFDQQDLTYCT</sequence>
<name>A0A2N1NE92_9GLOM</name>
<proteinExistence type="predicted"/>
<dbReference type="VEuPathDB" id="FungiDB:FUN_003026"/>
<comment type="caution">
    <text evidence="2">The sequence shown here is derived from an EMBL/GenBank/DDBJ whole genome shotgun (WGS) entry which is preliminary data.</text>
</comment>
<dbReference type="VEuPathDB" id="FungiDB:RhiirA1_392591"/>
<reference evidence="2 3" key="1">
    <citation type="submission" date="2016-04" db="EMBL/GenBank/DDBJ databases">
        <title>Genome analyses suggest a sexual origin of heterokaryosis in a supposedly ancient asexual fungus.</title>
        <authorList>
            <person name="Ropars J."/>
            <person name="Sedzielewska K."/>
            <person name="Noel J."/>
            <person name="Charron P."/>
            <person name="Farinelli L."/>
            <person name="Marton T."/>
            <person name="Kruger M."/>
            <person name="Pelin A."/>
            <person name="Brachmann A."/>
            <person name="Corradi N."/>
        </authorList>
    </citation>
    <scope>NUCLEOTIDE SEQUENCE [LARGE SCALE GENOMIC DNA]</scope>
    <source>
        <strain evidence="2 3">C2</strain>
    </source>
</reference>
<gene>
    <name evidence="2" type="ORF">RhiirC2_777435</name>
</gene>
<dbReference type="VEuPathDB" id="FungiDB:RhiirFUN_023900"/>
<accession>A0A2N1NE92</accession>
<evidence type="ECO:0000313" key="3">
    <source>
        <dbReference type="Proteomes" id="UP000233469"/>
    </source>
</evidence>